<comment type="caution">
    <text evidence="11">The sequence shown here is derived from an EMBL/GenBank/DDBJ whole genome shotgun (WGS) entry which is preliminary data.</text>
</comment>
<feature type="signal peptide" evidence="7">
    <location>
        <begin position="1"/>
        <end position="22"/>
    </location>
</feature>
<evidence type="ECO:0000256" key="1">
    <source>
        <dbReference type="ARBA" id="ARBA00009477"/>
    </source>
</evidence>
<evidence type="ECO:0000256" key="3">
    <source>
        <dbReference type="ARBA" id="ARBA00022833"/>
    </source>
</evidence>
<evidence type="ECO:0000256" key="7">
    <source>
        <dbReference type="SAM" id="SignalP"/>
    </source>
</evidence>
<evidence type="ECO:0000259" key="8">
    <source>
        <dbReference type="Pfam" id="PF25954"/>
    </source>
</evidence>
<keyword evidence="7" id="KW-0732">Signal</keyword>
<keyword evidence="12" id="KW-1185">Reference proteome</keyword>
<dbReference type="Proteomes" id="UP000318422">
    <property type="component" value="Unassembled WGS sequence"/>
</dbReference>
<dbReference type="InterPro" id="IPR058647">
    <property type="entry name" value="BSH_CzcB-like"/>
</dbReference>
<dbReference type="PROSITE" id="PS51257">
    <property type="entry name" value="PROKAR_LIPOPROTEIN"/>
    <property type="match status" value="1"/>
</dbReference>
<gene>
    <name evidence="11" type="ORF">ZRA01_16090</name>
</gene>
<dbReference type="SUPFAM" id="SSF111369">
    <property type="entry name" value="HlyD-like secretion proteins"/>
    <property type="match status" value="1"/>
</dbReference>
<name>A0A4Y4CT76_ZOORA</name>
<sequence length="398" mass="42112">MKPTLKIQPLALAMLTAMLVLAGCKDASSPAGKPPADEVSTALDAGAKAEKPDPLLVSVAADFGADIKVAPAGARSVSDTLRVAGKVDFDEYRVSRIGATVTGRVIEINVRLGQQVKVGDALAVINSTELGQAQLDYLKARAQADLQARSVERARQLFAADVIGRAELQRRESELAIASAEQRAAADQLRVLGMSQAAISRLGNNGAINSVTPVVSTVAGTVVERRITQGQVVQPADALYVVADLSEVWVTAEVPEQQAALVRTGQAVDIEVPALGARLTGKLIYVADTVNPETRTVTVRSRVDNAGRQLKPAMLATMLIQAAAVERIVVPAEAVVRENNADHVFVETAPRSYRLTPVRLGPEGGGQRPVLDGLKAGERIVAAGAFHLNTERKRKELE</sequence>
<keyword evidence="3" id="KW-0862">Zinc</keyword>
<dbReference type="Gene3D" id="2.40.420.20">
    <property type="match status" value="1"/>
</dbReference>
<dbReference type="GO" id="GO:0016020">
    <property type="term" value="C:membrane"/>
    <property type="evidence" value="ECO:0007669"/>
    <property type="project" value="InterPro"/>
</dbReference>
<reference evidence="11 12" key="1">
    <citation type="submission" date="2019-06" db="EMBL/GenBank/DDBJ databases">
        <title>Whole genome shotgun sequence of Zoogloea ramigera NBRC 15342.</title>
        <authorList>
            <person name="Hosoyama A."/>
            <person name="Uohara A."/>
            <person name="Ohji S."/>
            <person name="Ichikawa N."/>
        </authorList>
    </citation>
    <scope>NUCLEOTIDE SEQUENCE [LARGE SCALE GENOMIC DNA]</scope>
    <source>
        <strain evidence="11 12">NBRC 15342</strain>
    </source>
</reference>
<dbReference type="InterPro" id="IPR051909">
    <property type="entry name" value="MFP_Cation_Efflux"/>
</dbReference>
<dbReference type="FunFam" id="2.40.420.20:FF:000006">
    <property type="entry name" value="RND family efflux transporter MFP subunit"/>
    <property type="match status" value="1"/>
</dbReference>
<evidence type="ECO:0000259" key="9">
    <source>
        <dbReference type="Pfam" id="PF25973"/>
    </source>
</evidence>
<comment type="similarity">
    <text evidence="1">Belongs to the membrane fusion protein (MFP) (TC 8.A.1) family.</text>
</comment>
<dbReference type="InterPro" id="IPR058649">
    <property type="entry name" value="CzcB_C"/>
</dbReference>
<evidence type="ECO:0000256" key="4">
    <source>
        <dbReference type="ARBA" id="ARBA00023285"/>
    </source>
</evidence>
<evidence type="ECO:0000259" key="10">
    <source>
        <dbReference type="Pfam" id="PF25975"/>
    </source>
</evidence>
<evidence type="ECO:0000256" key="2">
    <source>
        <dbReference type="ARBA" id="ARBA00022448"/>
    </source>
</evidence>
<dbReference type="GO" id="GO:0046686">
    <property type="term" value="P:response to cadmium ion"/>
    <property type="evidence" value="ECO:0007669"/>
    <property type="project" value="UniProtKB-KW"/>
</dbReference>
<evidence type="ECO:0000256" key="5">
    <source>
        <dbReference type="ARBA" id="ARBA00043263"/>
    </source>
</evidence>
<evidence type="ECO:0000256" key="6">
    <source>
        <dbReference type="ARBA" id="ARBA00058766"/>
    </source>
</evidence>
<dbReference type="Gene3D" id="2.40.50.100">
    <property type="match status" value="1"/>
</dbReference>
<dbReference type="RefSeq" id="WP_141351109.1">
    <property type="nucleotide sequence ID" value="NZ_BJNV01000022.1"/>
</dbReference>
<keyword evidence="4" id="KW-0170">Cobalt</keyword>
<dbReference type="FunFam" id="2.40.30.170:FF:000010">
    <property type="entry name" value="Efflux RND transporter periplasmic adaptor subunit"/>
    <property type="match status" value="1"/>
</dbReference>
<feature type="domain" description="CzcB-like barrel-sandwich hybrid" evidence="9">
    <location>
        <begin position="94"/>
        <end position="244"/>
    </location>
</feature>
<dbReference type="Pfam" id="PF25954">
    <property type="entry name" value="Beta-barrel_RND_2"/>
    <property type="match status" value="1"/>
</dbReference>
<dbReference type="GO" id="GO:0022857">
    <property type="term" value="F:transmembrane transporter activity"/>
    <property type="evidence" value="ECO:0007669"/>
    <property type="project" value="InterPro"/>
</dbReference>
<comment type="function">
    <text evidence="6">CzcA and CzcB together would act in zinc efflux nearly as effectively as the complete czc efflux system (CzcABC). The CzcB protein is thought to funnel zinc cations to the CzcA transport protein.</text>
</comment>
<proteinExistence type="inferred from homology"/>
<keyword evidence="2" id="KW-0813">Transport</keyword>
<evidence type="ECO:0000313" key="12">
    <source>
        <dbReference type="Proteomes" id="UP000318422"/>
    </source>
</evidence>
<accession>A0A4Y4CT76</accession>
<protein>
    <submittedName>
        <fullName evidence="11">Cation efflux system membrane protein</fullName>
    </submittedName>
</protein>
<evidence type="ECO:0000313" key="11">
    <source>
        <dbReference type="EMBL" id="GEC95536.1"/>
    </source>
</evidence>
<dbReference type="PANTHER" id="PTHR30097">
    <property type="entry name" value="CATION EFFLUX SYSTEM PROTEIN CUSB"/>
    <property type="match status" value="1"/>
</dbReference>
<organism evidence="11 12">
    <name type="scientific">Zoogloea ramigera</name>
    <dbReference type="NCBI Taxonomy" id="350"/>
    <lineage>
        <taxon>Bacteria</taxon>
        <taxon>Pseudomonadati</taxon>
        <taxon>Pseudomonadota</taxon>
        <taxon>Betaproteobacteria</taxon>
        <taxon>Rhodocyclales</taxon>
        <taxon>Zoogloeaceae</taxon>
        <taxon>Zoogloea</taxon>
    </lineage>
</organism>
<dbReference type="NCBIfam" id="TIGR01730">
    <property type="entry name" value="RND_mfp"/>
    <property type="match status" value="1"/>
</dbReference>
<dbReference type="Pfam" id="PF25973">
    <property type="entry name" value="BSH_CzcB"/>
    <property type="match status" value="1"/>
</dbReference>
<dbReference type="InterPro" id="IPR006143">
    <property type="entry name" value="RND_pump_MFP"/>
</dbReference>
<dbReference type="OrthoDB" id="9806939at2"/>
<dbReference type="Pfam" id="PF25975">
    <property type="entry name" value="CzcB_C"/>
    <property type="match status" value="1"/>
</dbReference>
<feature type="domain" description="CusB-like beta-barrel" evidence="8">
    <location>
        <begin position="247"/>
        <end position="322"/>
    </location>
</feature>
<keyword evidence="5" id="KW-0105">Cadmium resistance</keyword>
<dbReference type="InterPro" id="IPR058792">
    <property type="entry name" value="Beta-barrel_RND_2"/>
</dbReference>
<feature type="domain" description="CzcB-like C-terminal circularly permuted SH3-like" evidence="10">
    <location>
        <begin position="328"/>
        <end position="388"/>
    </location>
</feature>
<feature type="chain" id="PRO_5021507731" evidence="7">
    <location>
        <begin position="23"/>
        <end position="398"/>
    </location>
</feature>
<dbReference type="AlphaFoldDB" id="A0A4Y4CT76"/>
<dbReference type="EMBL" id="BJNV01000022">
    <property type="protein sequence ID" value="GEC95536.1"/>
    <property type="molecule type" value="Genomic_DNA"/>
</dbReference>
<dbReference type="Gene3D" id="2.40.30.170">
    <property type="match status" value="1"/>
</dbReference>